<proteinExistence type="predicted"/>
<keyword evidence="3" id="KW-1185">Reference proteome</keyword>
<evidence type="ECO:0000256" key="1">
    <source>
        <dbReference type="SAM" id="MobiDB-lite"/>
    </source>
</evidence>
<organism evidence="2 3">
    <name type="scientific">Aldrovandia affinis</name>
    <dbReference type="NCBI Taxonomy" id="143900"/>
    <lineage>
        <taxon>Eukaryota</taxon>
        <taxon>Metazoa</taxon>
        <taxon>Chordata</taxon>
        <taxon>Craniata</taxon>
        <taxon>Vertebrata</taxon>
        <taxon>Euteleostomi</taxon>
        <taxon>Actinopterygii</taxon>
        <taxon>Neopterygii</taxon>
        <taxon>Teleostei</taxon>
        <taxon>Notacanthiformes</taxon>
        <taxon>Halosauridae</taxon>
        <taxon>Aldrovandia</taxon>
    </lineage>
</organism>
<sequence length="86" mass="9114">MLKPYASAANFCCCRAAGAGRVGSREVGQVPRSQRRLAFGLAFPEEDDLAGKREAERSGMRDLSSPAVRSDGCLRSSLAARDQAPG</sequence>
<comment type="caution">
    <text evidence="2">The sequence shown here is derived from an EMBL/GenBank/DDBJ whole genome shotgun (WGS) entry which is preliminary data.</text>
</comment>
<dbReference type="EMBL" id="JAINUG010000155">
    <property type="protein sequence ID" value="KAJ8391576.1"/>
    <property type="molecule type" value="Genomic_DNA"/>
</dbReference>
<protein>
    <submittedName>
        <fullName evidence="2">Uncharacterized protein</fullName>
    </submittedName>
</protein>
<evidence type="ECO:0000313" key="2">
    <source>
        <dbReference type="EMBL" id="KAJ8391576.1"/>
    </source>
</evidence>
<feature type="compositionally biased region" description="Basic and acidic residues" evidence="1">
    <location>
        <begin position="50"/>
        <end position="60"/>
    </location>
</feature>
<name>A0AAD7RWA1_9TELE</name>
<dbReference type="Proteomes" id="UP001221898">
    <property type="component" value="Unassembled WGS sequence"/>
</dbReference>
<feature type="region of interest" description="Disordered" evidence="1">
    <location>
        <begin position="50"/>
        <end position="86"/>
    </location>
</feature>
<accession>A0AAD7RWA1</accession>
<dbReference type="AlphaFoldDB" id="A0AAD7RWA1"/>
<evidence type="ECO:0000313" key="3">
    <source>
        <dbReference type="Proteomes" id="UP001221898"/>
    </source>
</evidence>
<reference evidence="2" key="1">
    <citation type="journal article" date="2023" name="Science">
        <title>Genome structures resolve the early diversification of teleost fishes.</title>
        <authorList>
            <person name="Parey E."/>
            <person name="Louis A."/>
            <person name="Montfort J."/>
            <person name="Bouchez O."/>
            <person name="Roques C."/>
            <person name="Iampietro C."/>
            <person name="Lluch J."/>
            <person name="Castinel A."/>
            <person name="Donnadieu C."/>
            <person name="Desvignes T."/>
            <person name="Floi Bucao C."/>
            <person name="Jouanno E."/>
            <person name="Wen M."/>
            <person name="Mejri S."/>
            <person name="Dirks R."/>
            <person name="Jansen H."/>
            <person name="Henkel C."/>
            <person name="Chen W.J."/>
            <person name="Zahm M."/>
            <person name="Cabau C."/>
            <person name="Klopp C."/>
            <person name="Thompson A.W."/>
            <person name="Robinson-Rechavi M."/>
            <person name="Braasch I."/>
            <person name="Lecointre G."/>
            <person name="Bobe J."/>
            <person name="Postlethwait J.H."/>
            <person name="Berthelot C."/>
            <person name="Roest Crollius H."/>
            <person name="Guiguen Y."/>
        </authorList>
    </citation>
    <scope>NUCLEOTIDE SEQUENCE</scope>
    <source>
        <strain evidence="2">NC1722</strain>
    </source>
</reference>
<gene>
    <name evidence="2" type="ORF">AAFF_G00087170</name>
</gene>